<accession>A0ABS8UPR1</accession>
<evidence type="ECO:0000313" key="2">
    <source>
        <dbReference type="Proteomes" id="UP000823775"/>
    </source>
</evidence>
<name>A0ABS8UPR1_DATST</name>
<protein>
    <submittedName>
        <fullName evidence="1">Uncharacterized protein</fullName>
    </submittedName>
</protein>
<gene>
    <name evidence="1" type="ORF">HAX54_019742</name>
</gene>
<comment type="caution">
    <text evidence="1">The sequence shown here is derived from an EMBL/GenBank/DDBJ whole genome shotgun (WGS) entry which is preliminary data.</text>
</comment>
<dbReference type="EMBL" id="JACEIK010002398">
    <property type="protein sequence ID" value="MCD9560917.1"/>
    <property type="molecule type" value="Genomic_DNA"/>
</dbReference>
<evidence type="ECO:0000313" key="1">
    <source>
        <dbReference type="EMBL" id="MCD9560917.1"/>
    </source>
</evidence>
<sequence length="52" mass="5657">MSGAPRQRCPDLEKFDEHFGEIEGATCQALSRAEIVGNLTKYAVRYMGGVPG</sequence>
<organism evidence="1 2">
    <name type="scientific">Datura stramonium</name>
    <name type="common">Jimsonweed</name>
    <name type="synonym">Common thornapple</name>
    <dbReference type="NCBI Taxonomy" id="4076"/>
    <lineage>
        <taxon>Eukaryota</taxon>
        <taxon>Viridiplantae</taxon>
        <taxon>Streptophyta</taxon>
        <taxon>Embryophyta</taxon>
        <taxon>Tracheophyta</taxon>
        <taxon>Spermatophyta</taxon>
        <taxon>Magnoliopsida</taxon>
        <taxon>eudicotyledons</taxon>
        <taxon>Gunneridae</taxon>
        <taxon>Pentapetalae</taxon>
        <taxon>asterids</taxon>
        <taxon>lamiids</taxon>
        <taxon>Solanales</taxon>
        <taxon>Solanaceae</taxon>
        <taxon>Solanoideae</taxon>
        <taxon>Datureae</taxon>
        <taxon>Datura</taxon>
    </lineage>
</organism>
<keyword evidence="2" id="KW-1185">Reference proteome</keyword>
<reference evidence="1 2" key="1">
    <citation type="journal article" date="2021" name="BMC Genomics">
        <title>Datura genome reveals duplications of psychoactive alkaloid biosynthetic genes and high mutation rate following tissue culture.</title>
        <authorList>
            <person name="Rajewski A."/>
            <person name="Carter-House D."/>
            <person name="Stajich J."/>
            <person name="Litt A."/>
        </authorList>
    </citation>
    <scope>NUCLEOTIDE SEQUENCE [LARGE SCALE GENOMIC DNA]</scope>
    <source>
        <strain evidence="1">AR-01</strain>
    </source>
</reference>
<dbReference type="Proteomes" id="UP000823775">
    <property type="component" value="Unassembled WGS sequence"/>
</dbReference>
<proteinExistence type="predicted"/>
<feature type="non-terminal residue" evidence="1">
    <location>
        <position position="52"/>
    </location>
</feature>